<evidence type="ECO:0000256" key="3">
    <source>
        <dbReference type="ARBA" id="ARBA00023172"/>
    </source>
</evidence>
<gene>
    <name evidence="7" type="ORF">DTA53_09500</name>
</gene>
<evidence type="ECO:0000259" key="5">
    <source>
        <dbReference type="PROSITE" id="PS51898"/>
    </source>
</evidence>
<protein>
    <submittedName>
        <fullName evidence="7">Integrase</fullName>
    </submittedName>
</protein>
<dbReference type="InterPro" id="IPR011010">
    <property type="entry name" value="DNA_brk_join_enz"/>
</dbReference>
<dbReference type="InterPro" id="IPR010998">
    <property type="entry name" value="Integrase_recombinase_N"/>
</dbReference>
<dbReference type="Gene3D" id="1.10.150.130">
    <property type="match status" value="1"/>
</dbReference>
<organism evidence="7">
    <name type="scientific">Salmonella enterica</name>
    <name type="common">Salmonella choleraesuis</name>
    <dbReference type="NCBI Taxonomy" id="28901"/>
    <lineage>
        <taxon>Bacteria</taxon>
        <taxon>Pseudomonadati</taxon>
        <taxon>Pseudomonadota</taxon>
        <taxon>Gammaproteobacteria</taxon>
        <taxon>Enterobacterales</taxon>
        <taxon>Enterobacteriaceae</taxon>
        <taxon>Salmonella</taxon>
    </lineage>
</organism>
<name>A0A403F1T6_SALER</name>
<keyword evidence="1" id="KW-0229">DNA integration</keyword>
<dbReference type="PANTHER" id="PTHR30349">
    <property type="entry name" value="PHAGE INTEGRASE-RELATED"/>
    <property type="match status" value="1"/>
</dbReference>
<keyword evidence="3" id="KW-0233">DNA recombination</keyword>
<evidence type="ECO:0000256" key="2">
    <source>
        <dbReference type="ARBA" id="ARBA00023125"/>
    </source>
</evidence>
<dbReference type="PROSITE" id="PS51898">
    <property type="entry name" value="TYR_RECOMBINASE"/>
    <property type="match status" value="1"/>
</dbReference>
<evidence type="ECO:0000256" key="4">
    <source>
        <dbReference type="PROSITE-ProRule" id="PRU01248"/>
    </source>
</evidence>
<dbReference type="Pfam" id="PF24624">
    <property type="entry name" value="Int_N"/>
    <property type="match status" value="1"/>
</dbReference>
<reference evidence="7" key="1">
    <citation type="submission" date="2018-07" db="EMBL/GenBank/DDBJ databases">
        <authorList>
            <consortium name="GenomeTrakr network: Whole genome sequencing for foodborne pathogen traceback"/>
        </authorList>
    </citation>
    <scope>NUCLEOTIDE SEQUENCE [LARGE SCALE GENOMIC DNA]</scope>
    <source>
        <strain evidence="7">FDA00013282</strain>
    </source>
</reference>
<keyword evidence="2 4" id="KW-0238">DNA-binding</keyword>
<evidence type="ECO:0000259" key="6">
    <source>
        <dbReference type="PROSITE" id="PS51900"/>
    </source>
</evidence>
<dbReference type="GO" id="GO:0015074">
    <property type="term" value="P:DNA integration"/>
    <property type="evidence" value="ECO:0007669"/>
    <property type="project" value="UniProtKB-KW"/>
</dbReference>
<dbReference type="InterPro" id="IPR002104">
    <property type="entry name" value="Integrase_catalytic"/>
</dbReference>
<comment type="caution">
    <text evidence="7">The sequence shown here is derived from an EMBL/GenBank/DDBJ whole genome shotgun (WGS) entry which is preliminary data.</text>
</comment>
<dbReference type="GO" id="GO:0006310">
    <property type="term" value="P:DNA recombination"/>
    <property type="evidence" value="ECO:0007669"/>
    <property type="project" value="UniProtKB-KW"/>
</dbReference>
<evidence type="ECO:0000313" key="7">
    <source>
        <dbReference type="EMBL" id="MJX47131.1"/>
    </source>
</evidence>
<dbReference type="Gene3D" id="1.10.443.10">
    <property type="entry name" value="Intergrase catalytic core"/>
    <property type="match status" value="1"/>
</dbReference>
<sequence length="332" mass="37455">MAIIKTPDGQYRVDVRPQGRNGKRFRKTFSTRGEAVRYERHIVASMHNKAWVDKPADKRPLSELVELWWEHHGQTLKAGKGNYRKLLRMCSDLGSPRADQINKSLFSDYRAMRLGQGISPATINRTQKLLSGVFTTLIANGLYHAAHPLSGMSQLRTQTSEMAFLTHDDIARLLDALKHDPDSLNVVRVCLATGARWGEAAGLTRDKVMKYKVTFTNTKNGNNRTVPVSETLYKSIMKGKDRMLFPGARYQTVREILKQTVPSLPDGQAVHVLRHTFASHFMMQGGNILTLQKILGHSTIMQTMTYAHFSPDYLQDAVRFNPLESCPSSSRT</sequence>
<dbReference type="Proteomes" id="UP000885264">
    <property type="component" value="Unassembled WGS sequence"/>
</dbReference>
<dbReference type="PANTHER" id="PTHR30349:SF93">
    <property type="entry name" value="FELS-2 PROPHAGE PROTEIN"/>
    <property type="match status" value="1"/>
</dbReference>
<dbReference type="GO" id="GO:0003677">
    <property type="term" value="F:DNA binding"/>
    <property type="evidence" value="ECO:0007669"/>
    <property type="project" value="UniProtKB-UniRule"/>
</dbReference>
<dbReference type="InterPro" id="IPR057084">
    <property type="entry name" value="Int_N"/>
</dbReference>
<dbReference type="InterPro" id="IPR050090">
    <property type="entry name" value="Tyrosine_recombinase_XerCD"/>
</dbReference>
<dbReference type="AlphaFoldDB" id="A0A403F1T6"/>
<dbReference type="Pfam" id="PF00589">
    <property type="entry name" value="Phage_integrase"/>
    <property type="match status" value="1"/>
</dbReference>
<dbReference type="SUPFAM" id="SSF56349">
    <property type="entry name" value="DNA breaking-rejoining enzymes"/>
    <property type="match status" value="1"/>
</dbReference>
<dbReference type="EMBL" id="RTRY01000006">
    <property type="protein sequence ID" value="MJX47131.1"/>
    <property type="molecule type" value="Genomic_DNA"/>
</dbReference>
<dbReference type="PROSITE" id="PS51900">
    <property type="entry name" value="CB"/>
    <property type="match status" value="1"/>
</dbReference>
<feature type="domain" description="Tyr recombinase" evidence="5">
    <location>
        <begin position="160"/>
        <end position="319"/>
    </location>
</feature>
<dbReference type="CDD" id="cd00796">
    <property type="entry name" value="INT_Rci_Hp1_C"/>
    <property type="match status" value="1"/>
</dbReference>
<feature type="domain" description="Core-binding (CB)" evidence="6">
    <location>
        <begin position="59"/>
        <end position="138"/>
    </location>
</feature>
<dbReference type="InterPro" id="IPR013762">
    <property type="entry name" value="Integrase-like_cat_sf"/>
</dbReference>
<accession>A0A403F1T6</accession>
<dbReference type="InterPro" id="IPR044068">
    <property type="entry name" value="CB"/>
</dbReference>
<evidence type="ECO:0000256" key="1">
    <source>
        <dbReference type="ARBA" id="ARBA00022908"/>
    </source>
</evidence>
<proteinExistence type="predicted"/>